<feature type="compositionally biased region" description="Basic and acidic residues" evidence="1">
    <location>
        <begin position="92"/>
        <end position="102"/>
    </location>
</feature>
<evidence type="ECO:0000313" key="2">
    <source>
        <dbReference type="EMBL" id="GFY18311.1"/>
    </source>
</evidence>
<name>A0A8X6SRP4_TRICX</name>
<sequence length="153" mass="17349">MVDTDILIQIWKNRVKKIGFVLKRLSRVGSEVGPTKVLCEGNTRNRWRDGQVCPDVDKELWRLGPGGSGVFWRVMRKSDEGGKRKRKVGRGGRGDPGERTDERSEEEDEKSPGERTDGEERDEMRRQERRRKGLSPEIGEKKTMNAGGVANGI</sequence>
<proteinExistence type="predicted"/>
<organism evidence="2 3">
    <name type="scientific">Trichonephila clavipes</name>
    <name type="common">Golden silk orbweaver</name>
    <name type="synonym">Nephila clavipes</name>
    <dbReference type="NCBI Taxonomy" id="2585209"/>
    <lineage>
        <taxon>Eukaryota</taxon>
        <taxon>Metazoa</taxon>
        <taxon>Ecdysozoa</taxon>
        <taxon>Arthropoda</taxon>
        <taxon>Chelicerata</taxon>
        <taxon>Arachnida</taxon>
        <taxon>Araneae</taxon>
        <taxon>Araneomorphae</taxon>
        <taxon>Entelegynae</taxon>
        <taxon>Araneoidea</taxon>
        <taxon>Nephilidae</taxon>
        <taxon>Trichonephila</taxon>
    </lineage>
</organism>
<gene>
    <name evidence="2" type="ORF">TNCV_2047171</name>
</gene>
<feature type="region of interest" description="Disordered" evidence="1">
    <location>
        <begin position="66"/>
        <end position="153"/>
    </location>
</feature>
<comment type="caution">
    <text evidence="2">The sequence shown here is derived from an EMBL/GenBank/DDBJ whole genome shotgun (WGS) entry which is preliminary data.</text>
</comment>
<keyword evidence="3" id="KW-1185">Reference proteome</keyword>
<reference evidence="2" key="1">
    <citation type="submission" date="2020-08" db="EMBL/GenBank/DDBJ databases">
        <title>Multicomponent nature underlies the extraordinary mechanical properties of spider dragline silk.</title>
        <authorList>
            <person name="Kono N."/>
            <person name="Nakamura H."/>
            <person name="Mori M."/>
            <person name="Yoshida Y."/>
            <person name="Ohtoshi R."/>
            <person name="Malay A.D."/>
            <person name="Moran D.A.P."/>
            <person name="Tomita M."/>
            <person name="Numata K."/>
            <person name="Arakawa K."/>
        </authorList>
    </citation>
    <scope>NUCLEOTIDE SEQUENCE</scope>
</reference>
<feature type="compositionally biased region" description="Basic and acidic residues" evidence="1">
    <location>
        <begin position="110"/>
        <end position="126"/>
    </location>
</feature>
<dbReference type="EMBL" id="BMAU01021348">
    <property type="protein sequence ID" value="GFY18311.1"/>
    <property type="molecule type" value="Genomic_DNA"/>
</dbReference>
<dbReference type="AlphaFoldDB" id="A0A8X6SRP4"/>
<dbReference type="Proteomes" id="UP000887159">
    <property type="component" value="Unassembled WGS sequence"/>
</dbReference>
<accession>A0A8X6SRP4</accession>
<protein>
    <submittedName>
        <fullName evidence="2">Uncharacterized protein</fullName>
    </submittedName>
</protein>
<evidence type="ECO:0000313" key="3">
    <source>
        <dbReference type="Proteomes" id="UP000887159"/>
    </source>
</evidence>
<evidence type="ECO:0000256" key="1">
    <source>
        <dbReference type="SAM" id="MobiDB-lite"/>
    </source>
</evidence>